<dbReference type="InterPro" id="IPR002065">
    <property type="entry name" value="TPX"/>
</dbReference>
<comment type="catalytic activity">
    <reaction evidence="6">
        <text>a hydroperoxide + [thioredoxin]-dithiol = an alcohol + [thioredoxin]-disulfide + H2O</text>
        <dbReference type="Rhea" id="RHEA:62620"/>
        <dbReference type="Rhea" id="RHEA-COMP:10698"/>
        <dbReference type="Rhea" id="RHEA-COMP:10700"/>
        <dbReference type="ChEBI" id="CHEBI:15377"/>
        <dbReference type="ChEBI" id="CHEBI:29950"/>
        <dbReference type="ChEBI" id="CHEBI:30879"/>
        <dbReference type="ChEBI" id="CHEBI:35924"/>
        <dbReference type="ChEBI" id="CHEBI:50058"/>
        <dbReference type="EC" id="1.11.1.24"/>
    </reaction>
</comment>
<evidence type="ECO:0000256" key="6">
    <source>
        <dbReference type="HAMAP-Rule" id="MF_00269"/>
    </source>
</evidence>
<dbReference type="InterPro" id="IPR036249">
    <property type="entry name" value="Thioredoxin-like_sf"/>
</dbReference>
<dbReference type="PATRIC" id="fig|1461584.3.peg.3089"/>
<feature type="domain" description="Thioredoxin" evidence="7">
    <location>
        <begin position="18"/>
        <end position="165"/>
    </location>
</feature>
<evidence type="ECO:0000256" key="2">
    <source>
        <dbReference type="ARBA" id="ARBA00022862"/>
    </source>
</evidence>
<evidence type="ECO:0000256" key="3">
    <source>
        <dbReference type="ARBA" id="ARBA00023002"/>
    </source>
</evidence>
<gene>
    <name evidence="6 8" type="primary">tpx</name>
    <name evidence="8" type="ORF">BN1051_03115</name>
</gene>
<dbReference type="PROSITE" id="PS01265">
    <property type="entry name" value="TPX"/>
    <property type="match status" value="1"/>
</dbReference>
<keyword evidence="1 6" id="KW-0575">Peroxidase</keyword>
<feature type="active site" description="Cysteine sulfenic acid (-SOH) intermediate" evidence="6">
    <location>
        <position position="60"/>
    </location>
</feature>
<keyword evidence="2 6" id="KW-0049">Antioxidant</keyword>
<dbReference type="Pfam" id="PF08534">
    <property type="entry name" value="Redoxin"/>
    <property type="match status" value="1"/>
</dbReference>
<keyword evidence="3 6" id="KW-0560">Oxidoreductase</keyword>
<comment type="function">
    <text evidence="6">Thiol-specific peroxidase that catalyzes the reduction of hydrogen peroxide and organic hydroperoxides to water and alcohols, respectively. Plays a role in cell protection against oxidative stress by detoxifying peroxides.</text>
</comment>
<evidence type="ECO:0000256" key="1">
    <source>
        <dbReference type="ARBA" id="ARBA00022559"/>
    </source>
</evidence>
<sequence length="165" mass="16978">MAITAFKSSPVSTSGNLPAVGEAAPAFDLVGTDLAPVRSTDFPGQRIVLNIFPSVDTGVCAQSVRRFNELAADLPDTAVVCVSKDLPFALARFCGAEGLANVTAASAFRSGFGEDFGLTQQDGPLGGLLARAVVVLDAEGTVTYTQLVPEITTEPDYDAVLAALA</sequence>
<proteinExistence type="inferred from homology"/>
<dbReference type="Gene3D" id="3.40.30.10">
    <property type="entry name" value="Glutaredoxin"/>
    <property type="match status" value="1"/>
</dbReference>
<dbReference type="AlphaFoldDB" id="A0A078MRB6"/>
<dbReference type="InterPro" id="IPR018219">
    <property type="entry name" value="Tpx_CS"/>
</dbReference>
<evidence type="ECO:0000256" key="4">
    <source>
        <dbReference type="ARBA" id="ARBA00023157"/>
    </source>
</evidence>
<evidence type="ECO:0000256" key="5">
    <source>
        <dbReference type="ARBA" id="ARBA00023284"/>
    </source>
</evidence>
<dbReference type="CDD" id="cd03014">
    <property type="entry name" value="PRX_Atyp2cys"/>
    <property type="match status" value="1"/>
</dbReference>
<dbReference type="NCBIfam" id="NF001808">
    <property type="entry name" value="PRK00522.1"/>
    <property type="match status" value="1"/>
</dbReference>
<evidence type="ECO:0000259" key="7">
    <source>
        <dbReference type="PROSITE" id="PS51352"/>
    </source>
</evidence>
<dbReference type="EMBL" id="LN483072">
    <property type="protein sequence ID" value="CEA09743.1"/>
    <property type="molecule type" value="Genomic_DNA"/>
</dbReference>
<reference evidence="8" key="1">
    <citation type="submission" date="2014-07" db="EMBL/GenBank/DDBJ databases">
        <authorList>
            <person name="Urmite Genomes Urmite Genomes"/>
        </authorList>
    </citation>
    <scope>NUCLEOTIDE SEQUENCE</scope>
    <source>
        <strain evidence="8">11W110_air</strain>
    </source>
</reference>
<keyword evidence="4 6" id="KW-1015">Disulfide bond</keyword>
<dbReference type="InterPro" id="IPR050455">
    <property type="entry name" value="Tpx_Peroxidase_subfamily"/>
</dbReference>
<dbReference type="EC" id="1.11.1.24" evidence="6"/>
<dbReference type="PROSITE" id="PS51352">
    <property type="entry name" value="THIOREDOXIN_2"/>
    <property type="match status" value="1"/>
</dbReference>
<dbReference type="InterPro" id="IPR013766">
    <property type="entry name" value="Thioredoxin_domain"/>
</dbReference>
<comment type="subunit">
    <text evidence="6">Homodimer.</text>
</comment>
<comment type="similarity">
    <text evidence="6">Belongs to the peroxiredoxin family. Tpx subfamily.</text>
</comment>
<dbReference type="PANTHER" id="PTHR43110:SF1">
    <property type="entry name" value="THIOL PEROXIDASE"/>
    <property type="match status" value="1"/>
</dbReference>
<organism evidence="8">
    <name type="scientific">Arthrobacter saudimassiliensis</name>
    <dbReference type="NCBI Taxonomy" id="1461584"/>
    <lineage>
        <taxon>Bacteria</taxon>
        <taxon>Bacillati</taxon>
        <taxon>Actinomycetota</taxon>
        <taxon>Actinomycetes</taxon>
        <taxon>Micrococcales</taxon>
        <taxon>Micrococcaceae</taxon>
        <taxon>Arthrobacter</taxon>
    </lineage>
</organism>
<evidence type="ECO:0000313" key="8">
    <source>
        <dbReference type="EMBL" id="CEA09743.1"/>
    </source>
</evidence>
<protein>
    <recommendedName>
        <fullName evidence="6">Thiol peroxidase</fullName>
        <shortName evidence="6">Tpx</shortName>
        <ecNumber evidence="6">1.11.1.24</ecNumber>
    </recommendedName>
    <alternativeName>
        <fullName evidence="6">Peroxiredoxin tpx</fullName>
        <shortName evidence="6">Prx</shortName>
    </alternativeName>
    <alternativeName>
        <fullName evidence="6">Thioredoxin peroxidase</fullName>
    </alternativeName>
    <alternativeName>
        <fullName evidence="6">Thioredoxin-dependent peroxiredoxin</fullName>
    </alternativeName>
</protein>
<comment type="miscellaneous">
    <text evidence="6">The active site is a conserved redox-active cysteine residue, the peroxidatic cysteine (C(P)), which makes the nucleophilic attack on the peroxide substrate. The peroxide oxidizes the C(P)-SH to cysteine sulfenic acid (C(P)-SOH), which then reacts with another cysteine residue, the resolving cysteine (C(R)), to form a disulfide bridge. The disulfide is subsequently reduced by an appropriate electron donor to complete the catalytic cycle. In this atypical 2-Cys peroxiredoxin, C(R) is present in the same subunit to form an intramolecular disulfide. The disulfide is subsequently reduced by thioredoxin.</text>
</comment>
<dbReference type="GO" id="GO:0008379">
    <property type="term" value="F:thioredoxin peroxidase activity"/>
    <property type="evidence" value="ECO:0007669"/>
    <property type="project" value="UniProtKB-UniRule"/>
</dbReference>
<name>A0A078MRB6_9MICC</name>
<accession>A0A078MRB6</accession>
<dbReference type="PANTHER" id="PTHR43110">
    <property type="entry name" value="THIOL PEROXIDASE"/>
    <property type="match status" value="1"/>
</dbReference>
<dbReference type="InterPro" id="IPR013740">
    <property type="entry name" value="Redoxin"/>
</dbReference>
<dbReference type="SUPFAM" id="SSF52833">
    <property type="entry name" value="Thioredoxin-like"/>
    <property type="match status" value="1"/>
</dbReference>
<keyword evidence="5 6" id="KW-0676">Redox-active center</keyword>
<dbReference type="HAMAP" id="MF_00269">
    <property type="entry name" value="Tpx"/>
    <property type="match status" value="1"/>
</dbReference>
<feature type="disulfide bond" description="Redox-active" evidence="6">
    <location>
        <begin position="60"/>
        <end position="94"/>
    </location>
</feature>